<proteinExistence type="predicted"/>
<organism evidence="2 3">
    <name type="scientific">Thalictrum thalictroides</name>
    <name type="common">Rue-anemone</name>
    <name type="synonym">Anemone thalictroides</name>
    <dbReference type="NCBI Taxonomy" id="46969"/>
    <lineage>
        <taxon>Eukaryota</taxon>
        <taxon>Viridiplantae</taxon>
        <taxon>Streptophyta</taxon>
        <taxon>Embryophyta</taxon>
        <taxon>Tracheophyta</taxon>
        <taxon>Spermatophyta</taxon>
        <taxon>Magnoliopsida</taxon>
        <taxon>Ranunculales</taxon>
        <taxon>Ranunculaceae</taxon>
        <taxon>Thalictroideae</taxon>
        <taxon>Thalictrum</taxon>
    </lineage>
</organism>
<feature type="region of interest" description="Disordered" evidence="1">
    <location>
        <begin position="71"/>
        <end position="91"/>
    </location>
</feature>
<name>A0A7J6WTG4_THATH</name>
<evidence type="ECO:0000313" key="2">
    <source>
        <dbReference type="EMBL" id="KAF5200701.1"/>
    </source>
</evidence>
<dbReference type="InterPro" id="IPR036259">
    <property type="entry name" value="MFS_trans_sf"/>
</dbReference>
<dbReference type="Gene3D" id="1.20.1250.20">
    <property type="entry name" value="MFS general substrate transporter like domains"/>
    <property type="match status" value="1"/>
</dbReference>
<sequence length="180" mass="19598">MRDMHNTGISFSSRQLSVDVSDKSRPSSACVNGCCESINSRVSRKNSFSSGSLTKSLVAFIDINFGDKTSSAGRDEIQETSEPNNLPSRLHPSTKVEGGQQLLHMVLSALCCTAASWIAMEVFQQKQAKSKISAFILTPQFLLFGAMDGLARDGIKGFFSGQLPDPIKSYAVQQFHSLKE</sequence>
<reference evidence="2 3" key="1">
    <citation type="submission" date="2020-06" db="EMBL/GenBank/DDBJ databases">
        <title>Transcriptomic and genomic resources for Thalictrum thalictroides and T. hernandezii: Facilitating candidate gene discovery in an emerging model plant lineage.</title>
        <authorList>
            <person name="Arias T."/>
            <person name="Riano-Pachon D.M."/>
            <person name="Di Stilio V.S."/>
        </authorList>
    </citation>
    <scope>NUCLEOTIDE SEQUENCE [LARGE SCALE GENOMIC DNA]</scope>
    <source>
        <strain evidence="3">cv. WT478/WT964</strain>
        <tissue evidence="2">Leaves</tissue>
    </source>
</reference>
<keyword evidence="3" id="KW-1185">Reference proteome</keyword>
<accession>A0A7J6WTG4</accession>
<dbReference type="AlphaFoldDB" id="A0A7J6WTG4"/>
<dbReference type="EMBL" id="JABWDY010010388">
    <property type="protein sequence ID" value="KAF5200701.1"/>
    <property type="molecule type" value="Genomic_DNA"/>
</dbReference>
<dbReference type="OrthoDB" id="941010at2759"/>
<dbReference type="Proteomes" id="UP000554482">
    <property type="component" value="Unassembled WGS sequence"/>
</dbReference>
<comment type="caution">
    <text evidence="2">The sequence shown here is derived from an EMBL/GenBank/DDBJ whole genome shotgun (WGS) entry which is preliminary data.</text>
</comment>
<gene>
    <name evidence="2" type="ORF">FRX31_009712</name>
</gene>
<evidence type="ECO:0000313" key="3">
    <source>
        <dbReference type="Proteomes" id="UP000554482"/>
    </source>
</evidence>
<evidence type="ECO:0000256" key="1">
    <source>
        <dbReference type="SAM" id="MobiDB-lite"/>
    </source>
</evidence>
<protein>
    <submittedName>
        <fullName evidence="2">Uncharacterized protein</fullName>
    </submittedName>
</protein>